<dbReference type="InterPro" id="IPR036890">
    <property type="entry name" value="HATPase_C_sf"/>
</dbReference>
<dbReference type="RefSeq" id="WP_310067561.1">
    <property type="nucleotide sequence ID" value="NZ_JAVDVX010000001.1"/>
</dbReference>
<dbReference type="EMBL" id="JAVDVX010000001">
    <property type="protein sequence ID" value="MDR7088214.1"/>
    <property type="molecule type" value="Genomic_DNA"/>
</dbReference>
<dbReference type="SUPFAM" id="SSF55874">
    <property type="entry name" value="ATPase domain of HSP90 chaperone/DNA topoisomerase II/histidine kinase"/>
    <property type="match status" value="1"/>
</dbReference>
<evidence type="ECO:0000256" key="4">
    <source>
        <dbReference type="ARBA" id="ARBA00022679"/>
    </source>
</evidence>
<evidence type="ECO:0000256" key="2">
    <source>
        <dbReference type="ARBA" id="ARBA00012438"/>
    </source>
</evidence>
<feature type="domain" description="Histidine kinase" evidence="6">
    <location>
        <begin position="103"/>
        <end position="315"/>
    </location>
</feature>
<gene>
    <name evidence="7" type="ORF">J2X05_000217</name>
</gene>
<evidence type="ECO:0000256" key="1">
    <source>
        <dbReference type="ARBA" id="ARBA00000085"/>
    </source>
</evidence>
<keyword evidence="8" id="KW-1185">Reference proteome</keyword>
<comment type="catalytic activity">
    <reaction evidence="1">
        <text>ATP + protein L-histidine = ADP + protein N-phospho-L-histidine.</text>
        <dbReference type="EC" id="2.7.13.3"/>
    </reaction>
</comment>
<organism evidence="7 8">
    <name type="scientific">Cellvibrio fibrivorans</name>
    <dbReference type="NCBI Taxonomy" id="126350"/>
    <lineage>
        <taxon>Bacteria</taxon>
        <taxon>Pseudomonadati</taxon>
        <taxon>Pseudomonadota</taxon>
        <taxon>Gammaproteobacteria</taxon>
        <taxon>Cellvibrionales</taxon>
        <taxon>Cellvibrionaceae</taxon>
        <taxon>Cellvibrio</taxon>
    </lineage>
</organism>
<dbReference type="Pfam" id="PF00512">
    <property type="entry name" value="HisKA"/>
    <property type="match status" value="1"/>
</dbReference>
<dbReference type="PRINTS" id="PR00344">
    <property type="entry name" value="BCTRLSENSOR"/>
</dbReference>
<evidence type="ECO:0000313" key="7">
    <source>
        <dbReference type="EMBL" id="MDR7088214.1"/>
    </source>
</evidence>
<protein>
    <recommendedName>
        <fullName evidence="2">histidine kinase</fullName>
        <ecNumber evidence="2">2.7.13.3</ecNumber>
    </recommendedName>
</protein>
<dbReference type="InterPro" id="IPR004358">
    <property type="entry name" value="Sig_transdc_His_kin-like_C"/>
</dbReference>
<dbReference type="InterPro" id="IPR036097">
    <property type="entry name" value="HisK_dim/P_sf"/>
</dbReference>
<evidence type="ECO:0000259" key="6">
    <source>
        <dbReference type="PROSITE" id="PS50109"/>
    </source>
</evidence>
<dbReference type="PANTHER" id="PTHR42878:SF15">
    <property type="entry name" value="BACTERIOPHYTOCHROME"/>
    <property type="match status" value="1"/>
</dbReference>
<dbReference type="Gene3D" id="1.10.287.130">
    <property type="match status" value="1"/>
</dbReference>
<dbReference type="Gene3D" id="3.30.565.10">
    <property type="entry name" value="Histidine kinase-like ATPase, C-terminal domain"/>
    <property type="match status" value="1"/>
</dbReference>
<keyword evidence="3" id="KW-0597">Phosphoprotein</keyword>
<dbReference type="SUPFAM" id="SSF47384">
    <property type="entry name" value="Homodimeric domain of signal transducing histidine kinase"/>
    <property type="match status" value="1"/>
</dbReference>
<sequence>MADYAKKLDLNNLDSELKLTRTERDQPDELGLVVNAINKMRLSISNDLNKRNHLYQELSVYRNQLERLVSDRTIDLEYKTQQLEIKSAELVEQNKELDAYAHTVAHDLKQPVSTLIAASSLLGKAQLSPEKQQQLADTIQRSANKMRAIIDSLLLLANIHKSENVALTCVDTQHTAMEACARLQSFADQQGATIQLGEHWPKVLGHEQWIEEIWMNFLSNALKYGGATPKVELGTETLVNGMIKCWVKDSGPGLNAEQQHEIFDKFVRFDTQSADGHGLGLSIVKRIALRLGGEVGYESAPGGGSIFWFSLKSAD</sequence>
<reference evidence="7 8" key="1">
    <citation type="submission" date="2023-07" db="EMBL/GenBank/DDBJ databases">
        <title>Sorghum-associated microbial communities from plants grown in Nebraska, USA.</title>
        <authorList>
            <person name="Schachtman D."/>
        </authorList>
    </citation>
    <scope>NUCLEOTIDE SEQUENCE [LARGE SCALE GENOMIC DNA]</scope>
    <source>
        <strain evidence="7 8">BE190</strain>
    </source>
</reference>
<dbReference type="PANTHER" id="PTHR42878">
    <property type="entry name" value="TWO-COMPONENT HISTIDINE KINASE"/>
    <property type="match status" value="1"/>
</dbReference>
<evidence type="ECO:0000313" key="8">
    <source>
        <dbReference type="Proteomes" id="UP001253595"/>
    </source>
</evidence>
<comment type="caution">
    <text evidence="7">The sequence shown here is derived from an EMBL/GenBank/DDBJ whole genome shotgun (WGS) entry which is preliminary data.</text>
</comment>
<dbReference type="InterPro" id="IPR005467">
    <property type="entry name" value="His_kinase_dom"/>
</dbReference>
<dbReference type="SMART" id="SM00388">
    <property type="entry name" value="HisKA"/>
    <property type="match status" value="1"/>
</dbReference>
<keyword evidence="5 7" id="KW-0418">Kinase</keyword>
<dbReference type="InterPro" id="IPR003661">
    <property type="entry name" value="HisK_dim/P_dom"/>
</dbReference>
<dbReference type="SMART" id="SM00387">
    <property type="entry name" value="HATPase_c"/>
    <property type="match status" value="1"/>
</dbReference>
<name>A0ABU1USQ0_9GAMM</name>
<dbReference type="PROSITE" id="PS50109">
    <property type="entry name" value="HIS_KIN"/>
    <property type="match status" value="1"/>
</dbReference>
<accession>A0ABU1USQ0</accession>
<dbReference type="CDD" id="cd00082">
    <property type="entry name" value="HisKA"/>
    <property type="match status" value="1"/>
</dbReference>
<dbReference type="GO" id="GO:0016301">
    <property type="term" value="F:kinase activity"/>
    <property type="evidence" value="ECO:0007669"/>
    <property type="project" value="UniProtKB-KW"/>
</dbReference>
<dbReference type="EC" id="2.7.13.3" evidence="2"/>
<evidence type="ECO:0000256" key="3">
    <source>
        <dbReference type="ARBA" id="ARBA00022553"/>
    </source>
</evidence>
<dbReference type="Proteomes" id="UP001253595">
    <property type="component" value="Unassembled WGS sequence"/>
</dbReference>
<keyword evidence="4" id="KW-0808">Transferase</keyword>
<dbReference type="Pfam" id="PF02518">
    <property type="entry name" value="HATPase_c"/>
    <property type="match status" value="1"/>
</dbReference>
<dbReference type="InterPro" id="IPR050351">
    <property type="entry name" value="BphY/WalK/GraS-like"/>
</dbReference>
<proteinExistence type="predicted"/>
<evidence type="ECO:0000256" key="5">
    <source>
        <dbReference type="ARBA" id="ARBA00022777"/>
    </source>
</evidence>
<dbReference type="InterPro" id="IPR003594">
    <property type="entry name" value="HATPase_dom"/>
</dbReference>